<proteinExistence type="predicted"/>
<comment type="caution">
    <text evidence="1">The sequence shown here is derived from an EMBL/GenBank/DDBJ whole genome shotgun (WGS) entry which is preliminary data.</text>
</comment>
<evidence type="ECO:0000313" key="2">
    <source>
        <dbReference type="Proteomes" id="UP001596012"/>
    </source>
</evidence>
<organism evidence="1 2">
    <name type="scientific">Streptomyces xiangluensis</name>
    <dbReference type="NCBI Taxonomy" id="2665720"/>
    <lineage>
        <taxon>Bacteria</taxon>
        <taxon>Bacillati</taxon>
        <taxon>Actinomycetota</taxon>
        <taxon>Actinomycetes</taxon>
        <taxon>Kitasatosporales</taxon>
        <taxon>Streptomycetaceae</taxon>
        <taxon>Streptomyces</taxon>
    </lineage>
</organism>
<reference evidence="2" key="1">
    <citation type="journal article" date="2019" name="Int. J. Syst. Evol. Microbiol.">
        <title>The Global Catalogue of Microorganisms (GCM) 10K type strain sequencing project: providing services to taxonomists for standard genome sequencing and annotation.</title>
        <authorList>
            <consortium name="The Broad Institute Genomics Platform"/>
            <consortium name="The Broad Institute Genome Sequencing Center for Infectious Disease"/>
            <person name="Wu L."/>
            <person name="Ma J."/>
        </authorList>
    </citation>
    <scope>NUCLEOTIDE SEQUENCE [LARGE SCALE GENOMIC DNA]</scope>
    <source>
        <strain evidence="2">DT43</strain>
    </source>
</reference>
<dbReference type="EMBL" id="JBHSFG010000020">
    <property type="protein sequence ID" value="MFC4465268.1"/>
    <property type="molecule type" value="Genomic_DNA"/>
</dbReference>
<keyword evidence="2" id="KW-1185">Reference proteome</keyword>
<name>A0ABV8YIZ1_9ACTN</name>
<dbReference type="Proteomes" id="UP001596012">
    <property type="component" value="Unassembled WGS sequence"/>
</dbReference>
<dbReference type="SUPFAM" id="SSF48295">
    <property type="entry name" value="TrpR-like"/>
    <property type="match status" value="1"/>
</dbReference>
<dbReference type="RefSeq" id="WP_386341115.1">
    <property type="nucleotide sequence ID" value="NZ_JBHSFG010000020.1"/>
</dbReference>
<evidence type="ECO:0000313" key="1">
    <source>
        <dbReference type="EMBL" id="MFC4465268.1"/>
    </source>
</evidence>
<gene>
    <name evidence="1" type="ORF">ACFPH6_12080</name>
</gene>
<protein>
    <submittedName>
        <fullName evidence="1">Helix-turn-helix domain-containing protein</fullName>
    </submittedName>
</protein>
<sequence>MDNETHEGPSAPLSSDEIADIVVGVIAGRESVAEAALRARVSTRSVEAWRQVFFDGGLEALKGTGPHRPPTRESLLQREVESLKEALGEVFLELDVWRDLRNARHQRP</sequence>
<accession>A0ABV8YIZ1</accession>
<dbReference type="InterPro" id="IPR010921">
    <property type="entry name" value="Trp_repressor/repl_initiator"/>
</dbReference>